<dbReference type="eggNOG" id="COG1352">
    <property type="taxonomic scope" value="Bacteria"/>
</dbReference>
<dbReference type="AlphaFoldDB" id="D5MGK0"/>
<evidence type="ECO:0000313" key="8">
    <source>
        <dbReference type="Proteomes" id="UP000006898"/>
    </source>
</evidence>
<dbReference type="Pfam" id="PF01739">
    <property type="entry name" value="CheR"/>
    <property type="match status" value="1"/>
</dbReference>
<dbReference type="GO" id="GO:0032259">
    <property type="term" value="P:methylation"/>
    <property type="evidence" value="ECO:0007669"/>
    <property type="project" value="UniProtKB-KW"/>
</dbReference>
<dbReference type="GO" id="GO:0008983">
    <property type="term" value="F:protein-glutamate O-methyltransferase activity"/>
    <property type="evidence" value="ECO:0007669"/>
    <property type="project" value="UniProtKB-EC"/>
</dbReference>
<evidence type="ECO:0000256" key="5">
    <source>
        <dbReference type="ARBA" id="ARBA00022691"/>
    </source>
</evidence>
<reference evidence="7 8" key="1">
    <citation type="journal article" date="2010" name="Nature">
        <title>Nitrite-driven anaerobic methane oxidation by oxygenic bacteria.</title>
        <authorList>
            <person name="Ettwig K.F."/>
            <person name="Butler M.K."/>
            <person name="Le Paslier D."/>
            <person name="Pelletier E."/>
            <person name="Mangenot S."/>
            <person name="Kuypers M.M.M."/>
            <person name="Schreiber F."/>
            <person name="Dutilh B.E."/>
            <person name="Zedelius J."/>
            <person name="de Beer D."/>
            <person name="Gloerich J."/>
            <person name="Wessels H.J.C.T."/>
            <person name="van Allen T."/>
            <person name="Luesken F."/>
            <person name="Wu M."/>
            <person name="van de Pas-Schoonen K.T."/>
            <person name="Op den Camp H.J.M."/>
            <person name="Janssen-Megens E.M."/>
            <person name="Francoijs K-J."/>
            <person name="Stunnenberg H."/>
            <person name="Weissenbach J."/>
            <person name="Jetten M.S.M."/>
            <person name="Strous M."/>
        </authorList>
    </citation>
    <scope>NUCLEOTIDE SEQUENCE [LARGE SCALE GENOMIC DNA]</scope>
</reference>
<organism evidence="7 8">
    <name type="scientific">Methylomirabilis oxygeniifera</name>
    <dbReference type="NCBI Taxonomy" id="671143"/>
    <lineage>
        <taxon>Bacteria</taxon>
        <taxon>Candidatus Methylomirabilota</taxon>
        <taxon>Candidatus Methylomirabilia</taxon>
        <taxon>Candidatus Methylomirabilales</taxon>
        <taxon>Candidatus Methylomirabilaceae</taxon>
        <taxon>Candidatus Methylomirabilis</taxon>
    </lineage>
</organism>
<dbReference type="KEGG" id="mox:DAMO_1823"/>
<dbReference type="InterPro" id="IPR022642">
    <property type="entry name" value="CheR_C"/>
</dbReference>
<dbReference type="Gene3D" id="3.40.50.150">
    <property type="entry name" value="Vaccinia Virus protein VP39"/>
    <property type="match status" value="1"/>
</dbReference>
<name>D5MGK0_METO1</name>
<dbReference type="Gene3D" id="1.10.155.10">
    <property type="entry name" value="Chemotaxis receptor methyltransferase CheR, N-terminal domain"/>
    <property type="match status" value="1"/>
</dbReference>
<dbReference type="InterPro" id="IPR050903">
    <property type="entry name" value="Bact_Chemotaxis_MeTrfase"/>
</dbReference>
<dbReference type="Proteomes" id="UP000006898">
    <property type="component" value="Chromosome"/>
</dbReference>
<feature type="domain" description="CheR-type methyltransferase" evidence="6">
    <location>
        <begin position="11"/>
        <end position="292"/>
    </location>
</feature>
<sequence length="305" mass="35202">MQRTAVGPLLHIPLETTISDQEFRLFQNLVKAHTGIALSEHKRNLVCSRLGKRLRALKLVSFKQYYDYLSGETGHTELEHFVNAITTNKTDFYREKSHFDFLEQEMVPAWKARAVRTGERRIRIWSAGCSSGEEPYTIAITLRRAIENLPTWDVRILASDIDTEVLARAAQGVYAAERVAEIPRSILERHFLQGTGAHDGFVQVVPELRKLITFRRINLQDSQWPIQTRFDCVFCRNVIIYFDKPTQRRLMERFAGYLQDDGHLFLGHSESLHGMSDQFTPLRNTVYRKREGRILELPQGAEATA</sequence>
<dbReference type="InterPro" id="IPR026024">
    <property type="entry name" value="Chemotaxis_MeTrfase_CheR"/>
</dbReference>
<gene>
    <name evidence="7" type="primary">cheR</name>
    <name evidence="7" type="ORF">DAMO_1823</name>
</gene>
<dbReference type="Pfam" id="PF03705">
    <property type="entry name" value="CheR_N"/>
    <property type="match status" value="1"/>
</dbReference>
<dbReference type="PRINTS" id="PR00996">
    <property type="entry name" value="CHERMTFRASE"/>
</dbReference>
<evidence type="ECO:0000259" key="6">
    <source>
        <dbReference type="PROSITE" id="PS50123"/>
    </source>
</evidence>
<keyword evidence="5" id="KW-0949">S-adenosyl-L-methionine</keyword>
<dbReference type="InterPro" id="IPR000780">
    <property type="entry name" value="CheR_MeTrfase"/>
</dbReference>
<protein>
    <recommendedName>
        <fullName evidence="2">protein-glutamate O-methyltransferase</fullName>
        <ecNumber evidence="2">2.1.1.80</ecNumber>
    </recommendedName>
</protein>
<keyword evidence="3 7" id="KW-0489">Methyltransferase</keyword>
<dbReference type="InterPro" id="IPR022641">
    <property type="entry name" value="CheR_N"/>
</dbReference>
<dbReference type="PANTHER" id="PTHR24422">
    <property type="entry name" value="CHEMOTAXIS PROTEIN METHYLTRANSFERASE"/>
    <property type="match status" value="1"/>
</dbReference>
<evidence type="ECO:0000313" key="7">
    <source>
        <dbReference type="EMBL" id="CBE68881.1"/>
    </source>
</evidence>
<evidence type="ECO:0000256" key="4">
    <source>
        <dbReference type="ARBA" id="ARBA00022679"/>
    </source>
</evidence>
<keyword evidence="4 7" id="KW-0808">Transferase</keyword>
<evidence type="ECO:0000256" key="3">
    <source>
        <dbReference type="ARBA" id="ARBA00022603"/>
    </source>
</evidence>
<dbReference type="HOGENOM" id="CLU_025854_0_0_0"/>
<dbReference type="STRING" id="671143.DAMO_1823"/>
<dbReference type="SUPFAM" id="SSF53335">
    <property type="entry name" value="S-adenosyl-L-methionine-dependent methyltransferases"/>
    <property type="match status" value="1"/>
</dbReference>
<evidence type="ECO:0000256" key="1">
    <source>
        <dbReference type="ARBA" id="ARBA00001541"/>
    </source>
</evidence>
<proteinExistence type="predicted"/>
<comment type="catalytic activity">
    <reaction evidence="1">
        <text>L-glutamyl-[protein] + S-adenosyl-L-methionine = [protein]-L-glutamate 5-O-methyl ester + S-adenosyl-L-homocysteine</text>
        <dbReference type="Rhea" id="RHEA:24452"/>
        <dbReference type="Rhea" id="RHEA-COMP:10208"/>
        <dbReference type="Rhea" id="RHEA-COMP:10311"/>
        <dbReference type="ChEBI" id="CHEBI:29973"/>
        <dbReference type="ChEBI" id="CHEBI:57856"/>
        <dbReference type="ChEBI" id="CHEBI:59789"/>
        <dbReference type="ChEBI" id="CHEBI:82795"/>
        <dbReference type="EC" id="2.1.1.80"/>
    </reaction>
</comment>
<dbReference type="PATRIC" id="fig|671143.5.peg.1617"/>
<dbReference type="PROSITE" id="PS50123">
    <property type="entry name" value="CHER"/>
    <property type="match status" value="1"/>
</dbReference>
<dbReference type="SUPFAM" id="SSF47757">
    <property type="entry name" value="Chemotaxis receptor methyltransferase CheR, N-terminal domain"/>
    <property type="match status" value="1"/>
</dbReference>
<evidence type="ECO:0000256" key="2">
    <source>
        <dbReference type="ARBA" id="ARBA00012534"/>
    </source>
</evidence>
<dbReference type="InterPro" id="IPR036804">
    <property type="entry name" value="CheR_N_sf"/>
</dbReference>
<dbReference type="EMBL" id="FP565575">
    <property type="protein sequence ID" value="CBE68881.1"/>
    <property type="molecule type" value="Genomic_DNA"/>
</dbReference>
<dbReference type="InterPro" id="IPR029063">
    <property type="entry name" value="SAM-dependent_MTases_sf"/>
</dbReference>
<dbReference type="PIRSF" id="PIRSF000410">
    <property type="entry name" value="CheR"/>
    <property type="match status" value="1"/>
</dbReference>
<dbReference type="SMART" id="SM00138">
    <property type="entry name" value="MeTrc"/>
    <property type="match status" value="1"/>
</dbReference>
<accession>D5MGK0</accession>
<dbReference type="PANTHER" id="PTHR24422:SF19">
    <property type="entry name" value="CHEMOTAXIS PROTEIN METHYLTRANSFERASE"/>
    <property type="match status" value="1"/>
</dbReference>
<dbReference type="EC" id="2.1.1.80" evidence="2"/>